<feature type="transmembrane region" description="Helical" evidence="10">
    <location>
        <begin position="862"/>
        <end position="886"/>
    </location>
</feature>
<dbReference type="Proteomes" id="UP000095280">
    <property type="component" value="Unplaced"/>
</dbReference>
<evidence type="ECO:0000256" key="8">
    <source>
        <dbReference type="ARBA" id="ARBA00023136"/>
    </source>
</evidence>
<keyword evidence="7 10" id="KW-1133">Transmembrane helix</keyword>
<protein>
    <submittedName>
        <fullName evidence="13">ABC transporter domain-containing protein</fullName>
    </submittedName>
</protein>
<reference evidence="13" key="1">
    <citation type="submission" date="2016-11" db="UniProtKB">
        <authorList>
            <consortium name="WormBaseParasite"/>
        </authorList>
    </citation>
    <scope>IDENTIFICATION</scope>
</reference>
<feature type="domain" description="ABC transporter" evidence="11">
    <location>
        <begin position="381"/>
        <end position="622"/>
    </location>
</feature>
<name>A0A1I8GE42_9PLAT</name>
<keyword evidence="4 10" id="KW-0812">Transmembrane</keyword>
<comment type="similarity">
    <text evidence="2">Belongs to the ABC transporter superfamily. ABCG family. Eye pigment precursor importer (TC 3.A.1.204) subfamily.</text>
</comment>
<keyword evidence="5" id="KW-0547">Nucleotide-binding</keyword>
<dbReference type="Pfam" id="PF19055">
    <property type="entry name" value="ABC2_membrane_7"/>
    <property type="match status" value="1"/>
</dbReference>
<keyword evidence="8 10" id="KW-0472">Membrane</keyword>
<proteinExistence type="inferred from homology"/>
<dbReference type="Pfam" id="PF01061">
    <property type="entry name" value="ABC2_membrane"/>
    <property type="match status" value="1"/>
</dbReference>
<evidence type="ECO:0000256" key="9">
    <source>
        <dbReference type="SAM" id="MobiDB-lite"/>
    </source>
</evidence>
<feature type="region of interest" description="Disordered" evidence="9">
    <location>
        <begin position="671"/>
        <end position="701"/>
    </location>
</feature>
<feature type="transmembrane region" description="Helical" evidence="10">
    <location>
        <begin position="989"/>
        <end position="1011"/>
    </location>
</feature>
<evidence type="ECO:0000256" key="10">
    <source>
        <dbReference type="SAM" id="Phobius"/>
    </source>
</evidence>
<dbReference type="Gene3D" id="3.40.50.300">
    <property type="entry name" value="P-loop containing nucleotide triphosphate hydrolases"/>
    <property type="match status" value="2"/>
</dbReference>
<feature type="transmembrane region" description="Helical" evidence="10">
    <location>
        <begin position="898"/>
        <end position="921"/>
    </location>
</feature>
<evidence type="ECO:0000256" key="6">
    <source>
        <dbReference type="ARBA" id="ARBA00022840"/>
    </source>
</evidence>
<keyword evidence="12" id="KW-1185">Reference proteome</keyword>
<organism evidence="12 13">
    <name type="scientific">Macrostomum lignano</name>
    <dbReference type="NCBI Taxonomy" id="282301"/>
    <lineage>
        <taxon>Eukaryota</taxon>
        <taxon>Metazoa</taxon>
        <taxon>Spiralia</taxon>
        <taxon>Lophotrochozoa</taxon>
        <taxon>Platyhelminthes</taxon>
        <taxon>Rhabditophora</taxon>
        <taxon>Macrostomorpha</taxon>
        <taxon>Macrostomida</taxon>
        <taxon>Macrostomidae</taxon>
        <taxon>Macrostomum</taxon>
    </lineage>
</organism>
<evidence type="ECO:0000313" key="12">
    <source>
        <dbReference type="Proteomes" id="UP000095280"/>
    </source>
</evidence>
<keyword evidence="6" id="KW-0067">ATP-binding</keyword>
<dbReference type="GO" id="GO:0140359">
    <property type="term" value="F:ABC-type transporter activity"/>
    <property type="evidence" value="ECO:0007669"/>
    <property type="project" value="InterPro"/>
</dbReference>
<dbReference type="SUPFAM" id="SSF52540">
    <property type="entry name" value="P-loop containing nucleoside triphosphate hydrolases"/>
    <property type="match status" value="2"/>
</dbReference>
<dbReference type="InterPro" id="IPR003593">
    <property type="entry name" value="AAA+_ATPase"/>
</dbReference>
<sequence>TSLKKVAGHTEEDEEQQKDETVGPDWQRLVGQVLDDLRGRECGLVVRVQMHFATRMHVYLARNAVHENSQHEWNVLDPGSQTGDPVHQSQRDERHHNDQRHLRGHLGNVVSANLVHAGATLVLHDHDVLVNCKRFLMRLLALVAIVVNVLDRNRTGHLEVRVRLTVRFAVRLLVGRVHSSRAVGSDERLELSEVRESGALLDDVVLVFGRALHDLHFGGIPVLVKGYVDALEVIDHPAALSAVRDVTVRQQQQVVEHVENLRRRLVDAGDDDLVLLDRPAAQQVDQRHGQAGVETGRRLPNDFRILGDTGLPPTVMLPDVRGIRPETVFMKTSTFGDDAHIVQNLLLSGEHAEPICNQKVEAEQAVTAHPGLNANGEGSRKRLTLIADRFCVFAGEKQILHDVSVIAKSGSLLAVMGPSGSGKTTFMNTVSGRMPLTSGSITVGGKPVSPRMRKSFGYVTQMDVFFPILTLRQTVEFAARVKLPDSMTEKERRARIDGVIRSLELEKCMETIIGNFMMPGLSGGEKKRANIACELLRNPDVLLLDEPTSGLDSSLAMTLIDLLRRWSIKENKIVIASIHQPSSQIFHVFDDLLLLTDGHISYSGKRSGMVDYFESIDVPFHKHWNPADFMLEIVKGSSENKHHIIEQGARFSDLGQLKSLITADSSRALLDQGAGGDGEDADEVNGYLEKQGNGSSVSLGHVNPAYEEADGKANGKADTHLEMSGPVPIEYVDDDGDERELSEVTRVKWCRQLNALTIRGFYLARSRFLSVFPIIQTLFVGLICSLLWWQITRTEEHISDIMGCVIHEDIMIVKHERRAGMYQIGAYYVAKMATEMPLVIVMPFITLTLVYWIAGLGTGVEYVPFVLGILVNAMACQGIGIFVGLLTDIPKANLTIAFVFMMFSLLLGGFFTTAIPVWLVWAKYLSFIRYCYHFTMLLSMRSSSNFLCATTLRSAYPSCLNGTYLNANNQTTFPSSEIIQYLPDQPLPIWANCLVLLLFLVLFRVAGYLWLRYMKKFNSDELAEILRPENVGEVRVLCRVTLLYRSSPSSSTYSIGTGPDISRCMSALPFALPSVDGKCMSAYYTMVLHHVKFETAEHRQRTATTDKLYGIRRLWDTFVSQLRHPVLSRPYISDCLLAWGEARSSSSSIRARSGQGHGTGRQIAPAFPKKFNTEVQFSKTAAGSGLGPNGRNGAKLFLLTNPMLGWPRAQRCGVVGKLFATMADPFRGHWHSTTCDRFFSSLALANHLYREMGFTFLGTVMRTRGGLQADLKNSTQNMAPHTSEFRFSEELTNPKLHKRLKPMRNPVLSGEGVRRRTTLTADRLCVFAGAKQIMHGVSAIARSGSLLSLFLLSMFHVTRERQDDLLERALSGRMPLTSGSITVGGKPVSPRNAKFAARVKLPDTLTEKERKARIDEVIKSLELENCMETIMGNFMMPGLSGGEKKRANIACELLRNPDVLLLDEPTSGLDSSLAMTLIDLLRRWSIKENKIVIASIHQPSSQIFHVFDDLLLLTDGHISYSGKRSGMVDYFESID</sequence>
<dbReference type="GO" id="GO:0016887">
    <property type="term" value="F:ATP hydrolysis activity"/>
    <property type="evidence" value="ECO:0007669"/>
    <property type="project" value="InterPro"/>
</dbReference>
<evidence type="ECO:0000256" key="3">
    <source>
        <dbReference type="ARBA" id="ARBA00022448"/>
    </source>
</evidence>
<comment type="subcellular location">
    <subcellularLocation>
        <location evidence="1">Membrane</location>
        <topology evidence="1">Multi-pass membrane protein</topology>
    </subcellularLocation>
</comment>
<evidence type="ECO:0000256" key="7">
    <source>
        <dbReference type="ARBA" id="ARBA00022989"/>
    </source>
</evidence>
<dbReference type="WBParaSite" id="maker-uti_cns_0001715-snap-gene-0.2-mRNA-1">
    <property type="protein sequence ID" value="maker-uti_cns_0001715-snap-gene-0.2-mRNA-1"/>
    <property type="gene ID" value="maker-uti_cns_0001715-snap-gene-0.2"/>
</dbReference>
<feature type="transmembrane region" description="Helical" evidence="10">
    <location>
        <begin position="838"/>
        <end position="856"/>
    </location>
</feature>
<evidence type="ECO:0000313" key="13">
    <source>
        <dbReference type="WBParaSite" id="maker-uti_cns_0001715-snap-gene-0.2-mRNA-1"/>
    </source>
</evidence>
<feature type="compositionally biased region" description="Basic and acidic residues" evidence="9">
    <location>
        <begin position="89"/>
        <end position="98"/>
    </location>
</feature>
<feature type="region of interest" description="Disordered" evidence="9">
    <location>
        <begin position="74"/>
        <end position="98"/>
    </location>
</feature>
<keyword evidence="3" id="KW-0813">Transport</keyword>
<dbReference type="SMART" id="SM00382">
    <property type="entry name" value="AAA"/>
    <property type="match status" value="2"/>
</dbReference>
<dbReference type="PANTHER" id="PTHR48041:SF63">
    <property type="entry name" value="EARLY GENE AT 23, ISOFORM C"/>
    <property type="match status" value="1"/>
</dbReference>
<evidence type="ECO:0000256" key="5">
    <source>
        <dbReference type="ARBA" id="ARBA00022741"/>
    </source>
</evidence>
<dbReference type="InterPro" id="IPR050352">
    <property type="entry name" value="ABCG_transporters"/>
</dbReference>
<evidence type="ECO:0000259" key="11">
    <source>
        <dbReference type="PROSITE" id="PS50893"/>
    </source>
</evidence>
<dbReference type="InterPro" id="IPR027417">
    <property type="entry name" value="P-loop_NTPase"/>
</dbReference>
<feature type="region of interest" description="Disordered" evidence="9">
    <location>
        <begin position="1"/>
        <end position="24"/>
    </location>
</feature>
<feature type="transmembrane region" description="Helical" evidence="10">
    <location>
        <begin position="768"/>
        <end position="789"/>
    </location>
</feature>
<dbReference type="PROSITE" id="PS00211">
    <property type="entry name" value="ABC_TRANSPORTER_1"/>
    <property type="match status" value="2"/>
</dbReference>
<evidence type="ECO:0000256" key="4">
    <source>
        <dbReference type="ARBA" id="ARBA00022692"/>
    </source>
</evidence>
<accession>A0A1I8GE42</accession>
<dbReference type="GO" id="GO:0005886">
    <property type="term" value="C:plasma membrane"/>
    <property type="evidence" value="ECO:0007669"/>
    <property type="project" value="TreeGrafter"/>
</dbReference>
<dbReference type="InterPro" id="IPR043926">
    <property type="entry name" value="ABCG_dom"/>
</dbReference>
<evidence type="ECO:0000256" key="1">
    <source>
        <dbReference type="ARBA" id="ARBA00004141"/>
    </source>
</evidence>
<evidence type="ECO:0000256" key="2">
    <source>
        <dbReference type="ARBA" id="ARBA00005814"/>
    </source>
</evidence>
<dbReference type="PROSITE" id="PS50893">
    <property type="entry name" value="ABC_TRANSPORTER_2"/>
    <property type="match status" value="2"/>
</dbReference>
<dbReference type="InterPro" id="IPR003439">
    <property type="entry name" value="ABC_transporter-like_ATP-bd"/>
</dbReference>
<feature type="domain" description="ABC transporter" evidence="11">
    <location>
        <begin position="1313"/>
        <end position="1534"/>
    </location>
</feature>
<dbReference type="InterPro" id="IPR017871">
    <property type="entry name" value="ABC_transporter-like_CS"/>
</dbReference>
<dbReference type="GO" id="GO:0005524">
    <property type="term" value="F:ATP binding"/>
    <property type="evidence" value="ECO:0007669"/>
    <property type="project" value="UniProtKB-KW"/>
</dbReference>
<dbReference type="Pfam" id="PF00005">
    <property type="entry name" value="ABC_tran"/>
    <property type="match status" value="2"/>
</dbReference>
<dbReference type="InterPro" id="IPR013525">
    <property type="entry name" value="ABC2_TM"/>
</dbReference>
<dbReference type="PANTHER" id="PTHR48041">
    <property type="entry name" value="ABC TRANSPORTER G FAMILY MEMBER 28"/>
    <property type="match status" value="1"/>
</dbReference>